<dbReference type="Proteomes" id="UP000623467">
    <property type="component" value="Unassembled WGS sequence"/>
</dbReference>
<reference evidence="1" key="1">
    <citation type="submission" date="2020-05" db="EMBL/GenBank/DDBJ databases">
        <title>Mycena genomes resolve the evolution of fungal bioluminescence.</title>
        <authorList>
            <person name="Tsai I.J."/>
        </authorList>
    </citation>
    <scope>NUCLEOTIDE SEQUENCE</scope>
    <source>
        <strain evidence="1">160909Yilan</strain>
    </source>
</reference>
<gene>
    <name evidence="1" type="ORF">MSAN_01326700</name>
</gene>
<comment type="caution">
    <text evidence="1">The sequence shown here is derived from an EMBL/GenBank/DDBJ whole genome shotgun (WGS) entry which is preliminary data.</text>
</comment>
<proteinExistence type="predicted"/>
<protein>
    <submittedName>
        <fullName evidence="1">Uncharacterized protein</fullName>
    </submittedName>
</protein>
<evidence type="ECO:0000313" key="2">
    <source>
        <dbReference type="Proteomes" id="UP000623467"/>
    </source>
</evidence>
<organism evidence="1 2">
    <name type="scientific">Mycena sanguinolenta</name>
    <dbReference type="NCBI Taxonomy" id="230812"/>
    <lineage>
        <taxon>Eukaryota</taxon>
        <taxon>Fungi</taxon>
        <taxon>Dikarya</taxon>
        <taxon>Basidiomycota</taxon>
        <taxon>Agaricomycotina</taxon>
        <taxon>Agaricomycetes</taxon>
        <taxon>Agaricomycetidae</taxon>
        <taxon>Agaricales</taxon>
        <taxon>Marasmiineae</taxon>
        <taxon>Mycenaceae</taxon>
        <taxon>Mycena</taxon>
    </lineage>
</organism>
<evidence type="ECO:0000313" key="1">
    <source>
        <dbReference type="EMBL" id="KAF7357312.1"/>
    </source>
</evidence>
<sequence>MLIKRFWVAPARHVLYRWLTLHCSSDSEGEIGRRCESYVLHTDGLSARHSQLHADALALSRCSPPNPAAALRSLLLDVHAHGAHARFLCSCLHLPSRHLRSSVLALTSNLFSFTLLVLMPGPIRSQAQSSTIQTRTGGAAHRERRELGALHAGNGGGGGGSCVTDA</sequence>
<name>A0A8H7D2T6_9AGAR</name>
<accession>A0A8H7D2T6</accession>
<dbReference type="AlphaFoldDB" id="A0A8H7D2T6"/>
<keyword evidence="2" id="KW-1185">Reference proteome</keyword>
<dbReference type="EMBL" id="JACAZH010000010">
    <property type="protein sequence ID" value="KAF7357312.1"/>
    <property type="molecule type" value="Genomic_DNA"/>
</dbReference>